<proteinExistence type="predicted"/>
<keyword evidence="2" id="KW-0689">Ribosomal protein</keyword>
<evidence type="ECO:0000256" key="1">
    <source>
        <dbReference type="SAM" id="MobiDB-lite"/>
    </source>
</evidence>
<comment type="caution">
    <text evidence="2">The sequence shown here is derived from an EMBL/GenBank/DDBJ whole genome shotgun (WGS) entry which is preliminary data.</text>
</comment>
<dbReference type="GO" id="GO:0005840">
    <property type="term" value="C:ribosome"/>
    <property type="evidence" value="ECO:0007669"/>
    <property type="project" value="UniProtKB-KW"/>
</dbReference>
<reference evidence="2 3" key="1">
    <citation type="submission" date="2024-02" db="EMBL/GenBank/DDBJ databases">
        <authorList>
            <person name="Chen Y."/>
            <person name="Shah S."/>
            <person name="Dougan E. K."/>
            <person name="Thang M."/>
            <person name="Chan C."/>
        </authorList>
    </citation>
    <scope>NUCLEOTIDE SEQUENCE [LARGE SCALE GENOMIC DNA]</scope>
</reference>
<keyword evidence="2" id="KW-0687">Ribonucleoprotein</keyword>
<evidence type="ECO:0000313" key="3">
    <source>
        <dbReference type="Proteomes" id="UP001642464"/>
    </source>
</evidence>
<feature type="region of interest" description="Disordered" evidence="1">
    <location>
        <begin position="158"/>
        <end position="292"/>
    </location>
</feature>
<name>A0ABP0RWG4_9DINO</name>
<feature type="compositionally biased region" description="Basic and acidic residues" evidence="1">
    <location>
        <begin position="261"/>
        <end position="271"/>
    </location>
</feature>
<dbReference type="Proteomes" id="UP001642464">
    <property type="component" value="Unassembled WGS sequence"/>
</dbReference>
<feature type="non-terminal residue" evidence="2">
    <location>
        <position position="368"/>
    </location>
</feature>
<gene>
    <name evidence="2" type="ORF">SCF082_LOCUS48377</name>
</gene>
<protein>
    <submittedName>
        <fullName evidence="2">30S ribosomal protein S6</fullName>
    </submittedName>
</protein>
<keyword evidence="3" id="KW-1185">Reference proteome</keyword>
<feature type="compositionally biased region" description="Acidic residues" evidence="1">
    <location>
        <begin position="164"/>
        <end position="175"/>
    </location>
</feature>
<evidence type="ECO:0000313" key="2">
    <source>
        <dbReference type="EMBL" id="CAK9103586.1"/>
    </source>
</evidence>
<accession>A0ABP0RWG4</accession>
<sequence>MKLSPYVDWVDGALDTEVTLAKAIKDNLPLGLLAIFQDPDFKGSALVELSDTRLIRTPSAKEISRNYPWLLPVVQLWPSKARVPSAYLLTDTFLMLDSMLDKKMLVPTQTEGKLTLAGQEGVKLKKLLGALRNLWRSNKTKGLDDKITHLKSYLLASPSKHDDMEEEGLPEDLGENDTRGVGAAVSDCSGSEHASQDEGEDGAIVGRESSDNESGSEGGRILERDPAPSHAGSSGDESGSESESDAAPPPVCNSPTLRLGESPRSDAKSETSIDSSESSSSHRDSQVSSGWMGRAINHYTRAEEKQRFRQVVQDIHMDLESQAMSKFEGVEWDTYADYCLDTLRRFGESSYHKLASVDFFRAWCRNLK</sequence>
<organism evidence="2 3">
    <name type="scientific">Durusdinium trenchii</name>
    <dbReference type="NCBI Taxonomy" id="1381693"/>
    <lineage>
        <taxon>Eukaryota</taxon>
        <taxon>Sar</taxon>
        <taxon>Alveolata</taxon>
        <taxon>Dinophyceae</taxon>
        <taxon>Suessiales</taxon>
        <taxon>Symbiodiniaceae</taxon>
        <taxon>Durusdinium</taxon>
    </lineage>
</organism>
<dbReference type="EMBL" id="CAXAMM010042214">
    <property type="protein sequence ID" value="CAK9103586.1"/>
    <property type="molecule type" value="Genomic_DNA"/>
</dbReference>